<proteinExistence type="predicted"/>
<sequence>MSIPEAATLSAEQQARLHEVADLMLTIYTTLAEMRYVRPVGIIKGPHDITDMRETYTKHKLSPEIIYLYSILPYIDTDLADAGDFFQGGEFYNHMDPRQVERGRDPCYSSPREGFDVEQGEYMHPWYTPLSNCGNHSSIIVYDARGHRIWILDQIQRNSTDPFFCPLWYGEVVKAESNWGDNEGSEGSSEFWDDEDQLDQTELDGLKADRAEEIEYDEGFDIVEQMSEWDRPQALNLTNQNSLELIFSRDATDALRDINQYYRDLKEIPGQGEHTRGIWQTPKLVRPLYPKNGWPDDFNGDGFEIDMIRADAAKRARHFSKMPLQQVRRCERWAPSPETEKHKHQAENASDLDAKWGARFKLFEEEGHKMWNDRQLQRAREKVAKYGRDGKAQREEDLPLWEYEQMRVDMSGSAERTQRPENWKDAYGDDEKSIRILEIKHQHHIDRLTLHERALASPKADAERLCPGWTFQEATGMKSLGPPEMSTKIERTKDVLAYSQKYFDMIREFAESVPKEATEATKAVSAHMKRWERDVFNRQESLKKYEERLKAHGNIN</sequence>
<gene>
    <name evidence="1" type="ORF">M409DRAFT_29612</name>
</gene>
<evidence type="ECO:0000313" key="2">
    <source>
        <dbReference type="Proteomes" id="UP000799537"/>
    </source>
</evidence>
<dbReference type="Proteomes" id="UP000799537">
    <property type="component" value="Unassembled WGS sequence"/>
</dbReference>
<dbReference type="OrthoDB" id="5327951at2759"/>
<dbReference type="GeneID" id="54562822"/>
<evidence type="ECO:0000313" key="1">
    <source>
        <dbReference type="EMBL" id="KAF2159999.1"/>
    </source>
</evidence>
<dbReference type="EMBL" id="ML993631">
    <property type="protein sequence ID" value="KAF2159999.1"/>
    <property type="molecule type" value="Genomic_DNA"/>
</dbReference>
<dbReference type="RefSeq" id="XP_033660888.1">
    <property type="nucleotide sequence ID" value="XM_033809550.1"/>
</dbReference>
<reference evidence="1" key="1">
    <citation type="journal article" date="2020" name="Stud. Mycol.">
        <title>101 Dothideomycetes genomes: a test case for predicting lifestyles and emergence of pathogens.</title>
        <authorList>
            <person name="Haridas S."/>
            <person name="Albert R."/>
            <person name="Binder M."/>
            <person name="Bloem J."/>
            <person name="Labutti K."/>
            <person name="Salamov A."/>
            <person name="Andreopoulos B."/>
            <person name="Baker S."/>
            <person name="Barry K."/>
            <person name="Bills G."/>
            <person name="Bluhm B."/>
            <person name="Cannon C."/>
            <person name="Castanera R."/>
            <person name="Culley D."/>
            <person name="Daum C."/>
            <person name="Ezra D."/>
            <person name="Gonzalez J."/>
            <person name="Henrissat B."/>
            <person name="Kuo A."/>
            <person name="Liang C."/>
            <person name="Lipzen A."/>
            <person name="Lutzoni F."/>
            <person name="Magnuson J."/>
            <person name="Mondo S."/>
            <person name="Nolan M."/>
            <person name="Ohm R."/>
            <person name="Pangilinan J."/>
            <person name="Park H.-J."/>
            <person name="Ramirez L."/>
            <person name="Alfaro M."/>
            <person name="Sun H."/>
            <person name="Tritt A."/>
            <person name="Yoshinaga Y."/>
            <person name="Zwiers L.-H."/>
            <person name="Turgeon B."/>
            <person name="Goodwin S."/>
            <person name="Spatafora J."/>
            <person name="Crous P."/>
            <person name="Grigoriev I."/>
        </authorList>
    </citation>
    <scope>NUCLEOTIDE SEQUENCE</scope>
    <source>
        <strain evidence="1">ATCC 36951</strain>
    </source>
</reference>
<protein>
    <submittedName>
        <fullName evidence="1">Uncharacterized protein</fullName>
    </submittedName>
</protein>
<keyword evidence="2" id="KW-1185">Reference proteome</keyword>
<name>A0A6A6C2P1_ZASCE</name>
<organism evidence="1 2">
    <name type="scientific">Zasmidium cellare ATCC 36951</name>
    <dbReference type="NCBI Taxonomy" id="1080233"/>
    <lineage>
        <taxon>Eukaryota</taxon>
        <taxon>Fungi</taxon>
        <taxon>Dikarya</taxon>
        <taxon>Ascomycota</taxon>
        <taxon>Pezizomycotina</taxon>
        <taxon>Dothideomycetes</taxon>
        <taxon>Dothideomycetidae</taxon>
        <taxon>Mycosphaerellales</taxon>
        <taxon>Mycosphaerellaceae</taxon>
        <taxon>Zasmidium</taxon>
    </lineage>
</organism>
<dbReference type="AlphaFoldDB" id="A0A6A6C2P1"/>
<accession>A0A6A6C2P1</accession>